<evidence type="ECO:0008006" key="3">
    <source>
        <dbReference type="Google" id="ProtNLM"/>
    </source>
</evidence>
<gene>
    <name evidence="1" type="ORF">CERSUDRAFT_75778</name>
</gene>
<dbReference type="SUPFAM" id="SSF52047">
    <property type="entry name" value="RNI-like"/>
    <property type="match status" value="1"/>
</dbReference>
<dbReference type="AlphaFoldDB" id="M2QCX9"/>
<dbReference type="EMBL" id="KB445802">
    <property type="protein sequence ID" value="EMD34888.1"/>
    <property type="molecule type" value="Genomic_DNA"/>
</dbReference>
<keyword evidence="2" id="KW-1185">Reference proteome</keyword>
<accession>M2QCX9</accession>
<name>M2QCX9_CERS8</name>
<evidence type="ECO:0000313" key="2">
    <source>
        <dbReference type="Proteomes" id="UP000016930"/>
    </source>
</evidence>
<dbReference type="Gene3D" id="3.80.10.10">
    <property type="entry name" value="Ribonuclease Inhibitor"/>
    <property type="match status" value="1"/>
</dbReference>
<evidence type="ECO:0000313" key="1">
    <source>
        <dbReference type="EMBL" id="EMD34888.1"/>
    </source>
</evidence>
<organism evidence="1 2">
    <name type="scientific">Ceriporiopsis subvermispora (strain B)</name>
    <name type="common">White-rot fungus</name>
    <name type="synonym">Gelatoporia subvermispora</name>
    <dbReference type="NCBI Taxonomy" id="914234"/>
    <lineage>
        <taxon>Eukaryota</taxon>
        <taxon>Fungi</taxon>
        <taxon>Dikarya</taxon>
        <taxon>Basidiomycota</taxon>
        <taxon>Agaricomycotina</taxon>
        <taxon>Agaricomycetes</taxon>
        <taxon>Polyporales</taxon>
        <taxon>Gelatoporiaceae</taxon>
        <taxon>Gelatoporia</taxon>
    </lineage>
</organism>
<dbReference type="InterPro" id="IPR032675">
    <property type="entry name" value="LRR_dom_sf"/>
</dbReference>
<proteinExistence type="predicted"/>
<dbReference type="Proteomes" id="UP000016930">
    <property type="component" value="Unassembled WGS sequence"/>
</dbReference>
<dbReference type="HOGENOM" id="CLU_707874_0_0_1"/>
<dbReference type="OrthoDB" id="2744591at2759"/>
<protein>
    <recommendedName>
        <fullName evidence="3">F-box domain-containing protein</fullName>
    </recommendedName>
</protein>
<sequence length="390" mass="45060">MKLLIEILSHAQQLEELRMTLNVLTLKEYPQLLSFIESLDNFKALILVFHGAPLALSQSITRMRPLRKLHIVHINKSVFDPASLSDAQYRSLEELRFSVSFRTLRHCREFPRVRHLHLKTNSTELSIRVLACMFPNVTNLHLDELDGRDLFHPSAARAKNQQLQTARTWMQQLEAVSGCLWPLFVAGLMCKLKYLEIDVYPYETERVRTVLSDARPSQLHLEISCWMLEEMGGLCGAILQFVETDNLFSLDSQYNGRGDVDPQALVRHKRSVCSMKAAHFRYFYLGEDSSSVFTFASEDPRDPARGTRPTWQRPRYILGRILCKLDTRALAMQFAVAARKLQRLVLGEHMCPKSQCSNITRDDEGHVSMTQVLRPSQYRHKVDRVRYSKI</sequence>
<reference evidence="1 2" key="1">
    <citation type="journal article" date="2012" name="Proc. Natl. Acad. Sci. U.S.A.">
        <title>Comparative genomics of Ceriporiopsis subvermispora and Phanerochaete chrysosporium provide insight into selective ligninolysis.</title>
        <authorList>
            <person name="Fernandez-Fueyo E."/>
            <person name="Ruiz-Duenas F.J."/>
            <person name="Ferreira P."/>
            <person name="Floudas D."/>
            <person name="Hibbett D.S."/>
            <person name="Canessa P."/>
            <person name="Larrondo L.F."/>
            <person name="James T.Y."/>
            <person name="Seelenfreund D."/>
            <person name="Lobos S."/>
            <person name="Polanco R."/>
            <person name="Tello M."/>
            <person name="Honda Y."/>
            <person name="Watanabe T."/>
            <person name="Watanabe T."/>
            <person name="Ryu J.S."/>
            <person name="Kubicek C.P."/>
            <person name="Schmoll M."/>
            <person name="Gaskell J."/>
            <person name="Hammel K.E."/>
            <person name="St John F.J."/>
            <person name="Vanden Wymelenberg A."/>
            <person name="Sabat G."/>
            <person name="Splinter BonDurant S."/>
            <person name="Syed K."/>
            <person name="Yadav J.S."/>
            <person name="Doddapaneni H."/>
            <person name="Subramanian V."/>
            <person name="Lavin J.L."/>
            <person name="Oguiza J.A."/>
            <person name="Perez G."/>
            <person name="Pisabarro A.G."/>
            <person name="Ramirez L."/>
            <person name="Santoyo F."/>
            <person name="Master E."/>
            <person name="Coutinho P.M."/>
            <person name="Henrissat B."/>
            <person name="Lombard V."/>
            <person name="Magnuson J.K."/>
            <person name="Kuees U."/>
            <person name="Hori C."/>
            <person name="Igarashi K."/>
            <person name="Samejima M."/>
            <person name="Held B.W."/>
            <person name="Barry K.W."/>
            <person name="LaButti K.M."/>
            <person name="Lapidus A."/>
            <person name="Lindquist E.A."/>
            <person name="Lucas S.M."/>
            <person name="Riley R."/>
            <person name="Salamov A.A."/>
            <person name="Hoffmeister D."/>
            <person name="Schwenk D."/>
            <person name="Hadar Y."/>
            <person name="Yarden O."/>
            <person name="de Vries R.P."/>
            <person name="Wiebenga A."/>
            <person name="Stenlid J."/>
            <person name="Eastwood D."/>
            <person name="Grigoriev I.V."/>
            <person name="Berka R.M."/>
            <person name="Blanchette R.A."/>
            <person name="Kersten P."/>
            <person name="Martinez A.T."/>
            <person name="Vicuna R."/>
            <person name="Cullen D."/>
        </authorList>
    </citation>
    <scope>NUCLEOTIDE SEQUENCE [LARGE SCALE GENOMIC DNA]</scope>
    <source>
        <strain evidence="1 2">B</strain>
    </source>
</reference>